<proteinExistence type="predicted"/>
<reference evidence="3 4" key="1">
    <citation type="submission" date="2019-07" db="EMBL/GenBank/DDBJ databases">
        <title>Venturia inaequalis Genome Resource.</title>
        <authorList>
            <person name="Lichtner F.J."/>
        </authorList>
    </citation>
    <scope>NUCLEOTIDE SEQUENCE [LARGE SCALE GENOMIC DNA]</scope>
    <source>
        <strain evidence="2">Bline_iso_100314</strain>
        <strain evidence="3 4">DMI_063113</strain>
    </source>
</reference>
<keyword evidence="1" id="KW-0175">Coiled coil</keyword>
<dbReference type="EMBL" id="WNWR01000031">
    <property type="protein sequence ID" value="KAE9993366.1"/>
    <property type="molecule type" value="Genomic_DNA"/>
</dbReference>
<evidence type="ECO:0000256" key="1">
    <source>
        <dbReference type="SAM" id="Coils"/>
    </source>
</evidence>
<feature type="coiled-coil region" evidence="1">
    <location>
        <begin position="10"/>
        <end position="50"/>
    </location>
</feature>
<accession>A0A8H3VSQ3</accession>
<comment type="caution">
    <text evidence="3">The sequence shown here is derived from an EMBL/GenBank/DDBJ whole genome shotgun (WGS) entry which is preliminary data.</text>
</comment>
<dbReference type="EMBL" id="WNWQ01000078">
    <property type="protein sequence ID" value="KAE9980300.1"/>
    <property type="molecule type" value="Genomic_DNA"/>
</dbReference>
<evidence type="ECO:0000313" key="4">
    <source>
        <dbReference type="Proteomes" id="UP000490939"/>
    </source>
</evidence>
<name>A0A8H3VSQ3_VENIN</name>
<dbReference type="AlphaFoldDB" id="A0A8H3VSQ3"/>
<organism evidence="3 4">
    <name type="scientific">Venturia inaequalis</name>
    <name type="common">Apple scab fungus</name>
    <dbReference type="NCBI Taxonomy" id="5025"/>
    <lineage>
        <taxon>Eukaryota</taxon>
        <taxon>Fungi</taxon>
        <taxon>Dikarya</taxon>
        <taxon>Ascomycota</taxon>
        <taxon>Pezizomycotina</taxon>
        <taxon>Dothideomycetes</taxon>
        <taxon>Pleosporomycetidae</taxon>
        <taxon>Venturiales</taxon>
        <taxon>Venturiaceae</taxon>
        <taxon>Venturia</taxon>
    </lineage>
</organism>
<dbReference type="Proteomes" id="UP000490939">
    <property type="component" value="Unassembled WGS sequence"/>
</dbReference>
<evidence type="ECO:0000313" key="3">
    <source>
        <dbReference type="EMBL" id="KAE9993366.1"/>
    </source>
</evidence>
<sequence length="155" mass="17422">MPSHHRPEWYLACRAKIAQLERKLKNHEKAAELEADVRKMDLDASEAANAAKAADLAQVAVNYQALWADRNQQAAMRRLCEQSIAQKDADLQLKDAQISAKDARIARLEAIRSRQERELAFIHAPDASSERGDRGEKLVNINIESGERELEIPGI</sequence>
<protein>
    <submittedName>
        <fullName evidence="3">Uncharacterized protein</fullName>
    </submittedName>
</protein>
<evidence type="ECO:0000313" key="2">
    <source>
        <dbReference type="EMBL" id="KAE9980300.1"/>
    </source>
</evidence>
<gene>
    <name evidence="2" type="ORF">BLS_008882</name>
    <name evidence="3" type="ORF">EG327_005352</name>
</gene>
<keyword evidence="4" id="KW-1185">Reference proteome</keyword>
<dbReference type="Proteomes" id="UP000433883">
    <property type="component" value="Unassembled WGS sequence"/>
</dbReference>